<dbReference type="GO" id="GO:0004519">
    <property type="term" value="F:endonuclease activity"/>
    <property type="evidence" value="ECO:0007669"/>
    <property type="project" value="UniProtKB-KW"/>
</dbReference>
<dbReference type="SUPFAM" id="SSF50630">
    <property type="entry name" value="Acid proteases"/>
    <property type="match status" value="1"/>
</dbReference>
<dbReference type="PANTHER" id="PTHR37984:SF5">
    <property type="entry name" value="PROTEIN NYNRIN-LIKE"/>
    <property type="match status" value="1"/>
</dbReference>
<dbReference type="PANTHER" id="PTHR37984">
    <property type="entry name" value="PROTEIN CBG26694"/>
    <property type="match status" value="1"/>
</dbReference>
<evidence type="ECO:0000256" key="2">
    <source>
        <dbReference type="ARBA" id="ARBA00022695"/>
    </source>
</evidence>
<reference evidence="7" key="1">
    <citation type="submission" date="2016-06" db="UniProtKB">
        <authorList>
            <consortium name="WormBaseParasite"/>
        </authorList>
    </citation>
    <scope>IDENTIFICATION</scope>
</reference>
<dbReference type="InterPro" id="IPR001969">
    <property type="entry name" value="Aspartic_peptidase_AS"/>
</dbReference>
<dbReference type="Gene3D" id="3.10.10.10">
    <property type="entry name" value="HIV Type 1 Reverse Transcriptase, subunit A, domain 1"/>
    <property type="match status" value="1"/>
</dbReference>
<dbReference type="GO" id="GO:0016779">
    <property type="term" value="F:nucleotidyltransferase activity"/>
    <property type="evidence" value="ECO:0007669"/>
    <property type="project" value="UniProtKB-KW"/>
</dbReference>
<keyword evidence="4" id="KW-0378">Hydrolase</keyword>
<dbReference type="WBParaSite" id="SBAD_0000772201-mRNA-1">
    <property type="protein sequence ID" value="SBAD_0000772201-mRNA-1"/>
    <property type="gene ID" value="SBAD_0000772201"/>
</dbReference>
<proteinExistence type="predicted"/>
<dbReference type="InterPro" id="IPR021109">
    <property type="entry name" value="Peptidase_aspartic_dom_sf"/>
</dbReference>
<name>A0A183IUZ6_9BILA</name>
<dbReference type="OrthoDB" id="5850509at2759"/>
<evidence type="ECO:0000256" key="3">
    <source>
        <dbReference type="ARBA" id="ARBA00022722"/>
    </source>
</evidence>
<reference evidence="5 6" key="2">
    <citation type="submission" date="2018-11" db="EMBL/GenBank/DDBJ databases">
        <authorList>
            <consortium name="Pathogen Informatics"/>
        </authorList>
    </citation>
    <scope>NUCLEOTIDE SEQUENCE [LARGE SCALE GENOMIC DNA]</scope>
</reference>
<protein>
    <submittedName>
        <fullName evidence="7">Peptidase A2 domain-containing protein</fullName>
    </submittedName>
</protein>
<dbReference type="GO" id="GO:0004190">
    <property type="term" value="F:aspartic-type endopeptidase activity"/>
    <property type="evidence" value="ECO:0007669"/>
    <property type="project" value="InterPro"/>
</dbReference>
<keyword evidence="4" id="KW-0255">Endonuclease</keyword>
<accession>A0A183IUZ6</accession>
<evidence type="ECO:0000256" key="4">
    <source>
        <dbReference type="ARBA" id="ARBA00022759"/>
    </source>
</evidence>
<evidence type="ECO:0000313" key="7">
    <source>
        <dbReference type="WBParaSite" id="SBAD_0000772201-mRNA-1"/>
    </source>
</evidence>
<keyword evidence="6" id="KW-1185">Reference proteome</keyword>
<evidence type="ECO:0000256" key="1">
    <source>
        <dbReference type="ARBA" id="ARBA00022679"/>
    </source>
</evidence>
<dbReference type="InterPro" id="IPR050951">
    <property type="entry name" value="Retrovirus_Pol_polyprotein"/>
</dbReference>
<dbReference type="AlphaFoldDB" id="A0A183IUZ6"/>
<keyword evidence="3" id="KW-0540">Nuclease</keyword>
<gene>
    <name evidence="5" type="ORF">SBAD_LOCUS7443</name>
</gene>
<dbReference type="EMBL" id="UZAM01010626">
    <property type="protein sequence ID" value="VDP13105.1"/>
    <property type="molecule type" value="Genomic_DNA"/>
</dbReference>
<dbReference type="Proteomes" id="UP000270296">
    <property type="component" value="Unassembled WGS sequence"/>
</dbReference>
<organism evidence="7">
    <name type="scientific">Soboliphyme baturini</name>
    <dbReference type="NCBI Taxonomy" id="241478"/>
    <lineage>
        <taxon>Eukaryota</taxon>
        <taxon>Metazoa</taxon>
        <taxon>Ecdysozoa</taxon>
        <taxon>Nematoda</taxon>
        <taxon>Enoplea</taxon>
        <taxon>Dorylaimia</taxon>
        <taxon>Dioctophymatida</taxon>
        <taxon>Dioctophymatoidea</taxon>
        <taxon>Soboliphymatidae</taxon>
        <taxon>Soboliphyme</taxon>
    </lineage>
</organism>
<keyword evidence="2" id="KW-0548">Nucleotidyltransferase</keyword>
<evidence type="ECO:0000313" key="6">
    <source>
        <dbReference type="Proteomes" id="UP000270296"/>
    </source>
</evidence>
<dbReference type="GO" id="GO:0006508">
    <property type="term" value="P:proteolysis"/>
    <property type="evidence" value="ECO:0007669"/>
    <property type="project" value="InterPro"/>
</dbReference>
<dbReference type="PROSITE" id="PS00141">
    <property type="entry name" value="ASP_PROTEASE"/>
    <property type="match status" value="1"/>
</dbReference>
<keyword evidence="1" id="KW-0808">Transferase</keyword>
<dbReference type="InterPro" id="IPR043502">
    <property type="entry name" value="DNA/RNA_pol_sf"/>
</dbReference>
<sequence>MYYVSDCPFKEHTCSLRKEIGHKEGLCSVMSQTPFIYSRTQKVRRFYALASADFKRSRRYLPFFISNRPVELLVDTGSDIISICSSTRKMIGSPRLSQTRPISAVHFIGNPVPLQGKLKCTYRFNSKPLSDICYGNGNLLGAEWIEKLGPFDQPFNKLQDEPAARKSRAVSFLNAFNAEQFARSRFPSIYSNELGCCKRFKAILRLHPEAQPIFRPKRPVPHAAMPAEEAEPDRREKLDVISKVNYTDSAVPIVAVKKLNGFIRICADFSAGLNAALEMHQYSLPLPAPFSLTLTSQTPTF</sequence>
<evidence type="ECO:0000313" key="5">
    <source>
        <dbReference type="EMBL" id="VDP13105.1"/>
    </source>
</evidence>
<dbReference type="SUPFAM" id="SSF56672">
    <property type="entry name" value="DNA/RNA polymerases"/>
    <property type="match status" value="1"/>
</dbReference>